<evidence type="ECO:0000256" key="7">
    <source>
        <dbReference type="SAM" id="Phobius"/>
    </source>
</evidence>
<keyword evidence="10" id="KW-1185">Reference proteome</keyword>
<dbReference type="EMBL" id="CP091430">
    <property type="protein sequence ID" value="UVI28860.1"/>
    <property type="molecule type" value="Genomic_DNA"/>
</dbReference>
<protein>
    <submittedName>
        <fullName evidence="9">MFS transporter</fullName>
    </submittedName>
</protein>
<dbReference type="InterPro" id="IPR020846">
    <property type="entry name" value="MFS_dom"/>
</dbReference>
<evidence type="ECO:0000256" key="1">
    <source>
        <dbReference type="ARBA" id="ARBA00004651"/>
    </source>
</evidence>
<comment type="subcellular location">
    <subcellularLocation>
        <location evidence="1">Cell membrane</location>
        <topology evidence="1">Multi-pass membrane protein</topology>
    </subcellularLocation>
</comment>
<organism evidence="9 10">
    <name type="scientific">Paenibacillus spongiae</name>
    <dbReference type="NCBI Taxonomy" id="2909671"/>
    <lineage>
        <taxon>Bacteria</taxon>
        <taxon>Bacillati</taxon>
        <taxon>Bacillota</taxon>
        <taxon>Bacilli</taxon>
        <taxon>Bacillales</taxon>
        <taxon>Paenibacillaceae</taxon>
        <taxon>Paenibacillus</taxon>
    </lineage>
</organism>
<dbReference type="InterPro" id="IPR036259">
    <property type="entry name" value="MFS_trans_sf"/>
</dbReference>
<dbReference type="RefSeq" id="WP_258384948.1">
    <property type="nucleotide sequence ID" value="NZ_CP091430.1"/>
</dbReference>
<feature type="transmembrane region" description="Helical" evidence="7">
    <location>
        <begin position="177"/>
        <end position="194"/>
    </location>
</feature>
<dbReference type="Proteomes" id="UP001057877">
    <property type="component" value="Chromosome"/>
</dbReference>
<evidence type="ECO:0000259" key="8">
    <source>
        <dbReference type="PROSITE" id="PS50850"/>
    </source>
</evidence>
<dbReference type="Gene3D" id="1.20.1250.20">
    <property type="entry name" value="MFS general substrate transporter like domains"/>
    <property type="match status" value="2"/>
</dbReference>
<keyword evidence="4 7" id="KW-0812">Transmembrane</keyword>
<evidence type="ECO:0000256" key="5">
    <source>
        <dbReference type="ARBA" id="ARBA00022989"/>
    </source>
</evidence>
<sequence length="424" mass="46143">MSSVSASQGAAGQLLRNRFFQTVMLSNVLLQIGIWVRNFAILMFVTDKTGNDPVAVSLISFVEFAPIFIFSFIGGTFADRWRPKRTMIWCDILSSVSVFVVLLTLVFQAWEAIYFATLVSAILSQFSQPSVMKLFKQHIPENQLQTAMAFFQTLVAIMMVGGPALGIAAYHQLGIELSISVMGIAFLLSALVLVRIPADRKEEHAGAVKRRVTQDLKDGIRYVMRSQVLRTLCGTFALAGLAVGIVQTLGLFIVTERLGKPKEFLQFMMMVNGVAMLIGGISVMALAKRLSPQKMLALGMLVNTVCMIGIGFSTNVTLTMVLQFTNGLFFPVIQVAISTMMLQWSEESFVGRVNGVVSPMFSGMMVTTIATSGLLMKVMPLVTIYSIAGLLMFAGALLLVPIFKHKAPVREMSGAPIAASAGTH</sequence>
<keyword evidence="6 7" id="KW-0472">Membrane</keyword>
<feature type="transmembrane region" description="Helical" evidence="7">
    <location>
        <begin position="265"/>
        <end position="286"/>
    </location>
</feature>
<evidence type="ECO:0000313" key="9">
    <source>
        <dbReference type="EMBL" id="UVI28860.1"/>
    </source>
</evidence>
<accession>A0ABY5S8J9</accession>
<evidence type="ECO:0000256" key="3">
    <source>
        <dbReference type="ARBA" id="ARBA00022475"/>
    </source>
</evidence>
<feature type="transmembrane region" description="Helical" evidence="7">
    <location>
        <begin position="86"/>
        <end position="107"/>
    </location>
</feature>
<feature type="transmembrane region" description="Helical" evidence="7">
    <location>
        <begin position="147"/>
        <end position="171"/>
    </location>
</feature>
<feature type="domain" description="Major facilitator superfamily (MFS) profile" evidence="8">
    <location>
        <begin position="19"/>
        <end position="407"/>
    </location>
</feature>
<feature type="transmembrane region" description="Helical" evidence="7">
    <location>
        <begin position="231"/>
        <end position="253"/>
    </location>
</feature>
<keyword evidence="2" id="KW-0813">Transport</keyword>
<reference evidence="9" key="1">
    <citation type="submission" date="2022-01" db="EMBL/GenBank/DDBJ databases">
        <title>Paenibacillus spongiae sp. nov., isolated from marine sponge.</title>
        <authorList>
            <person name="Li Z."/>
            <person name="Zhang M."/>
        </authorList>
    </citation>
    <scope>NUCLEOTIDE SEQUENCE</scope>
    <source>
        <strain evidence="9">PHS-Z3</strain>
    </source>
</reference>
<dbReference type="PANTHER" id="PTHR43266">
    <property type="entry name" value="MACROLIDE-EFFLUX PROTEIN"/>
    <property type="match status" value="1"/>
</dbReference>
<evidence type="ECO:0000256" key="6">
    <source>
        <dbReference type="ARBA" id="ARBA00023136"/>
    </source>
</evidence>
<feature type="transmembrane region" description="Helical" evidence="7">
    <location>
        <begin position="113"/>
        <end position="135"/>
    </location>
</feature>
<dbReference type="Pfam" id="PF07690">
    <property type="entry name" value="MFS_1"/>
    <property type="match status" value="1"/>
</dbReference>
<dbReference type="PROSITE" id="PS50850">
    <property type="entry name" value="MFS"/>
    <property type="match status" value="1"/>
</dbReference>
<feature type="transmembrane region" description="Helical" evidence="7">
    <location>
        <begin position="382"/>
        <end position="403"/>
    </location>
</feature>
<keyword evidence="3" id="KW-1003">Cell membrane</keyword>
<evidence type="ECO:0000313" key="10">
    <source>
        <dbReference type="Proteomes" id="UP001057877"/>
    </source>
</evidence>
<feature type="transmembrane region" description="Helical" evidence="7">
    <location>
        <begin position="23"/>
        <end position="42"/>
    </location>
</feature>
<evidence type="ECO:0000256" key="4">
    <source>
        <dbReference type="ARBA" id="ARBA00022692"/>
    </source>
</evidence>
<dbReference type="SUPFAM" id="SSF103473">
    <property type="entry name" value="MFS general substrate transporter"/>
    <property type="match status" value="1"/>
</dbReference>
<dbReference type="CDD" id="cd06173">
    <property type="entry name" value="MFS_MefA_like"/>
    <property type="match status" value="1"/>
</dbReference>
<proteinExistence type="predicted"/>
<dbReference type="PANTHER" id="PTHR43266:SF8">
    <property type="entry name" value="MACROLIDE-EFFLUX PROTEIN"/>
    <property type="match status" value="1"/>
</dbReference>
<gene>
    <name evidence="9" type="ORF">L1F29_25980</name>
</gene>
<name>A0ABY5S8J9_9BACL</name>
<feature type="transmembrane region" description="Helical" evidence="7">
    <location>
        <begin position="54"/>
        <end position="74"/>
    </location>
</feature>
<feature type="transmembrane region" description="Helical" evidence="7">
    <location>
        <begin position="298"/>
        <end position="322"/>
    </location>
</feature>
<evidence type="ECO:0000256" key="2">
    <source>
        <dbReference type="ARBA" id="ARBA00022448"/>
    </source>
</evidence>
<keyword evidence="5 7" id="KW-1133">Transmembrane helix</keyword>
<dbReference type="InterPro" id="IPR011701">
    <property type="entry name" value="MFS"/>
</dbReference>